<keyword evidence="5" id="KW-1185">Reference proteome</keyword>
<dbReference type="PANTHER" id="PTHR30487">
    <property type="entry name" value="TYPE 4 PREPILIN-LIKE PROTEINS LEADER PEPTIDE-PROCESSING ENZYME"/>
    <property type="match status" value="1"/>
</dbReference>
<dbReference type="GO" id="GO:0004190">
    <property type="term" value="F:aspartic-type endopeptidase activity"/>
    <property type="evidence" value="ECO:0007669"/>
    <property type="project" value="InterPro"/>
</dbReference>
<comment type="caution">
    <text evidence="4">The sequence shown here is derived from an EMBL/GenBank/DDBJ whole genome shotgun (WGS) entry which is preliminary data.</text>
</comment>
<gene>
    <name evidence="4" type="ORF">GCM10007315_32670</name>
</gene>
<keyword evidence="2" id="KW-0472">Membrane</keyword>
<evidence type="ECO:0000259" key="3">
    <source>
        <dbReference type="Pfam" id="PF01478"/>
    </source>
</evidence>
<name>A0A918TX05_9RHOB</name>
<feature type="transmembrane region" description="Helical" evidence="2">
    <location>
        <begin position="180"/>
        <end position="200"/>
    </location>
</feature>
<evidence type="ECO:0000313" key="4">
    <source>
        <dbReference type="EMBL" id="GHC65515.1"/>
    </source>
</evidence>
<feature type="domain" description="Prepilin type IV endopeptidase peptidase" evidence="3">
    <location>
        <begin position="61"/>
        <end position="167"/>
    </location>
</feature>
<feature type="transmembrane region" description="Helical" evidence="2">
    <location>
        <begin position="141"/>
        <end position="174"/>
    </location>
</feature>
<feature type="transmembrane region" description="Helical" evidence="2">
    <location>
        <begin position="103"/>
        <end position="121"/>
    </location>
</feature>
<evidence type="ECO:0000256" key="2">
    <source>
        <dbReference type="SAM" id="Phobius"/>
    </source>
</evidence>
<dbReference type="GO" id="GO:0006465">
    <property type="term" value="P:signal peptide processing"/>
    <property type="evidence" value="ECO:0007669"/>
    <property type="project" value="TreeGrafter"/>
</dbReference>
<reference evidence="4" key="2">
    <citation type="submission" date="2020-09" db="EMBL/GenBank/DDBJ databases">
        <authorList>
            <person name="Sun Q."/>
            <person name="Kim S."/>
        </authorList>
    </citation>
    <scope>NUCLEOTIDE SEQUENCE</scope>
    <source>
        <strain evidence="4">KCTC 23310</strain>
    </source>
</reference>
<feature type="transmembrane region" description="Helical" evidence="2">
    <location>
        <begin position="39"/>
        <end position="67"/>
    </location>
</feature>
<dbReference type="AlphaFoldDB" id="A0A918TX05"/>
<dbReference type="Gene3D" id="1.20.120.1220">
    <property type="match status" value="1"/>
</dbReference>
<dbReference type="Pfam" id="PF01478">
    <property type="entry name" value="Peptidase_A24"/>
    <property type="match status" value="1"/>
</dbReference>
<dbReference type="PANTHER" id="PTHR30487:SF0">
    <property type="entry name" value="PREPILIN LEADER PEPTIDASE_N-METHYLTRANSFERASE-RELATED"/>
    <property type="match status" value="1"/>
</dbReference>
<feature type="transmembrane region" description="Helical" evidence="2">
    <location>
        <begin position="79"/>
        <end position="97"/>
    </location>
</feature>
<evidence type="ECO:0000313" key="5">
    <source>
        <dbReference type="Proteomes" id="UP000638981"/>
    </source>
</evidence>
<comment type="similarity">
    <text evidence="1">Belongs to the peptidase A24 family.</text>
</comment>
<evidence type="ECO:0000256" key="1">
    <source>
        <dbReference type="ARBA" id="ARBA00005801"/>
    </source>
</evidence>
<dbReference type="InterPro" id="IPR050882">
    <property type="entry name" value="Prepilin_peptidase/N-MTase"/>
</dbReference>
<organism evidence="4 5">
    <name type="scientific">Neogemmobacter tilapiae</name>
    <dbReference type="NCBI Taxonomy" id="875041"/>
    <lineage>
        <taxon>Bacteria</taxon>
        <taxon>Pseudomonadati</taxon>
        <taxon>Pseudomonadota</taxon>
        <taxon>Alphaproteobacteria</taxon>
        <taxon>Rhodobacterales</taxon>
        <taxon>Paracoccaceae</taxon>
        <taxon>Neogemmobacter</taxon>
    </lineage>
</organism>
<dbReference type="GO" id="GO:0005886">
    <property type="term" value="C:plasma membrane"/>
    <property type="evidence" value="ECO:0007669"/>
    <property type="project" value="TreeGrafter"/>
</dbReference>
<dbReference type="EMBL" id="BMYJ01000012">
    <property type="protein sequence ID" value="GHC65515.1"/>
    <property type="molecule type" value="Genomic_DNA"/>
</dbReference>
<protein>
    <recommendedName>
        <fullName evidence="3">Prepilin type IV endopeptidase peptidase domain-containing protein</fullName>
    </recommendedName>
</protein>
<dbReference type="Proteomes" id="UP000638981">
    <property type="component" value="Unassembled WGS sequence"/>
</dbReference>
<keyword evidence="2" id="KW-1133">Transmembrane helix</keyword>
<proteinExistence type="inferred from homology"/>
<accession>A0A918TX05</accession>
<dbReference type="RefSeq" id="WP_189413070.1">
    <property type="nucleotide sequence ID" value="NZ_BMYJ01000012.1"/>
</dbReference>
<sequence length="206" mass="22177">MAGAIVAFASLLGVLVYWGVRIGREVTLMVFRIGVCLKLLPFACLYVATWFAFSGDAVFLLLALPLIWMSATDLDAQRIPDLANLGVAIFGLGWVFYSATATVALIEFGFAVAAYAVFWGLGEIYWRRTGEEALGIGDAKLIGAGVLCCGADMLWFFLFLASIAGICGTLFLSWRRGGAVRGIAFGPYLAYAIFVVALMGQEWSSP</sequence>
<keyword evidence="2" id="KW-0812">Transmembrane</keyword>
<reference evidence="4" key="1">
    <citation type="journal article" date="2014" name="Int. J. Syst. Evol. Microbiol.">
        <title>Complete genome sequence of Corynebacterium casei LMG S-19264T (=DSM 44701T), isolated from a smear-ripened cheese.</title>
        <authorList>
            <consortium name="US DOE Joint Genome Institute (JGI-PGF)"/>
            <person name="Walter F."/>
            <person name="Albersmeier A."/>
            <person name="Kalinowski J."/>
            <person name="Ruckert C."/>
        </authorList>
    </citation>
    <scope>NUCLEOTIDE SEQUENCE</scope>
    <source>
        <strain evidence="4">KCTC 23310</strain>
    </source>
</reference>
<dbReference type="InterPro" id="IPR000045">
    <property type="entry name" value="Prepilin_IV_endopep_pep"/>
</dbReference>